<sequence length="164" mass="18357">MLEAALSRGSPGQVPRREHHESPVSWTALLVAYAQRGYVEKAKLGPRLQQCDAKQLWREKAIIFFQGMKQRVVLELDAGINDPCRSKTFCLAISCAQPGSSAPARKEDLRQNALPVNNIQGAYAHHEDVSRTKSLFDAMLSREITSWNIILSIFCATFQLEKST</sequence>
<reference evidence="3 4" key="1">
    <citation type="journal article" date="2011" name="Science">
        <title>The Selaginella genome identifies genetic changes associated with the evolution of vascular plants.</title>
        <authorList>
            <person name="Banks J.A."/>
            <person name="Nishiyama T."/>
            <person name="Hasebe M."/>
            <person name="Bowman J.L."/>
            <person name="Gribskov M."/>
            <person name="dePamphilis C."/>
            <person name="Albert V.A."/>
            <person name="Aono N."/>
            <person name="Aoyama T."/>
            <person name="Ambrose B.A."/>
            <person name="Ashton N.W."/>
            <person name="Axtell M.J."/>
            <person name="Barker E."/>
            <person name="Barker M.S."/>
            <person name="Bennetzen J.L."/>
            <person name="Bonawitz N.D."/>
            <person name="Chapple C."/>
            <person name="Cheng C."/>
            <person name="Correa L.G."/>
            <person name="Dacre M."/>
            <person name="DeBarry J."/>
            <person name="Dreyer I."/>
            <person name="Elias M."/>
            <person name="Engstrom E.M."/>
            <person name="Estelle M."/>
            <person name="Feng L."/>
            <person name="Finet C."/>
            <person name="Floyd S.K."/>
            <person name="Frommer W.B."/>
            <person name="Fujita T."/>
            <person name="Gramzow L."/>
            <person name="Gutensohn M."/>
            <person name="Harholt J."/>
            <person name="Hattori M."/>
            <person name="Heyl A."/>
            <person name="Hirai T."/>
            <person name="Hiwatashi Y."/>
            <person name="Ishikawa M."/>
            <person name="Iwata M."/>
            <person name="Karol K.G."/>
            <person name="Koehler B."/>
            <person name="Kolukisaoglu U."/>
            <person name="Kubo M."/>
            <person name="Kurata T."/>
            <person name="Lalonde S."/>
            <person name="Li K."/>
            <person name="Li Y."/>
            <person name="Litt A."/>
            <person name="Lyons E."/>
            <person name="Manning G."/>
            <person name="Maruyama T."/>
            <person name="Michael T.P."/>
            <person name="Mikami K."/>
            <person name="Miyazaki S."/>
            <person name="Morinaga S."/>
            <person name="Murata T."/>
            <person name="Mueller-Roeber B."/>
            <person name="Nelson D.R."/>
            <person name="Obara M."/>
            <person name="Oguri Y."/>
            <person name="Olmstead R.G."/>
            <person name="Onodera N."/>
            <person name="Petersen B.L."/>
            <person name="Pils B."/>
            <person name="Prigge M."/>
            <person name="Rensing S.A."/>
            <person name="Riano-Pachon D.M."/>
            <person name="Roberts A.W."/>
            <person name="Sato Y."/>
            <person name="Scheller H.V."/>
            <person name="Schulz B."/>
            <person name="Schulz C."/>
            <person name="Shakirov E.V."/>
            <person name="Shibagaki N."/>
            <person name="Shinohara N."/>
            <person name="Shippen D.E."/>
            <person name="Soerensen I."/>
            <person name="Sotooka R."/>
            <person name="Sugimoto N."/>
            <person name="Sugita M."/>
            <person name="Sumikawa N."/>
            <person name="Tanurdzic M."/>
            <person name="Theissen G."/>
            <person name="Ulvskov P."/>
            <person name="Wakazuki S."/>
            <person name="Weng J.K."/>
            <person name="Willats W.W."/>
            <person name="Wipf D."/>
            <person name="Wolf P.G."/>
            <person name="Yang L."/>
            <person name="Zimmer A.D."/>
            <person name="Zhu Q."/>
            <person name="Mitros T."/>
            <person name="Hellsten U."/>
            <person name="Loque D."/>
            <person name="Otillar R."/>
            <person name="Salamov A."/>
            <person name="Schmutz J."/>
            <person name="Shapiro H."/>
            <person name="Lindquist E."/>
            <person name="Lucas S."/>
            <person name="Rokhsar D."/>
            <person name="Grigoriev I.V."/>
        </authorList>
    </citation>
    <scope>NUCLEOTIDE SEQUENCE [LARGE SCALE GENOMIC DNA]</scope>
</reference>
<name>D8SLI7_SELML</name>
<dbReference type="InterPro" id="IPR011990">
    <property type="entry name" value="TPR-like_helical_dom_sf"/>
</dbReference>
<dbReference type="HOGENOM" id="CLU_1621815_0_0_1"/>
<gene>
    <name evidence="3" type="ORF">SELMODRAFT_423383</name>
</gene>
<dbReference type="EMBL" id="GL377626">
    <property type="protein sequence ID" value="EFJ14778.1"/>
    <property type="molecule type" value="Genomic_DNA"/>
</dbReference>
<organism evidence="4">
    <name type="scientific">Selaginella moellendorffii</name>
    <name type="common">Spikemoss</name>
    <dbReference type="NCBI Taxonomy" id="88036"/>
    <lineage>
        <taxon>Eukaryota</taxon>
        <taxon>Viridiplantae</taxon>
        <taxon>Streptophyta</taxon>
        <taxon>Embryophyta</taxon>
        <taxon>Tracheophyta</taxon>
        <taxon>Lycopodiopsida</taxon>
        <taxon>Selaginellales</taxon>
        <taxon>Selaginellaceae</taxon>
        <taxon>Selaginella</taxon>
    </lineage>
</organism>
<evidence type="ECO:0000256" key="1">
    <source>
        <dbReference type="ARBA" id="ARBA00022737"/>
    </source>
</evidence>
<accession>D8SLI7</accession>
<keyword evidence="1" id="KW-0677">Repeat</keyword>
<proteinExistence type="predicted"/>
<evidence type="ECO:0000313" key="4">
    <source>
        <dbReference type="Proteomes" id="UP000001514"/>
    </source>
</evidence>
<dbReference type="AlphaFoldDB" id="D8SLI7"/>
<protein>
    <submittedName>
        <fullName evidence="3">Uncharacterized protein</fullName>
    </submittedName>
</protein>
<dbReference type="Proteomes" id="UP000001514">
    <property type="component" value="Unassembled WGS sequence"/>
</dbReference>
<feature type="region of interest" description="Disordered" evidence="2">
    <location>
        <begin position="1"/>
        <end position="20"/>
    </location>
</feature>
<keyword evidence="4" id="KW-1185">Reference proteome</keyword>
<evidence type="ECO:0000313" key="3">
    <source>
        <dbReference type="EMBL" id="EFJ14778.1"/>
    </source>
</evidence>
<evidence type="ECO:0000256" key="2">
    <source>
        <dbReference type="SAM" id="MobiDB-lite"/>
    </source>
</evidence>
<dbReference type="Pfam" id="PF01535">
    <property type="entry name" value="PPR"/>
    <property type="match status" value="1"/>
</dbReference>
<dbReference type="Gramene" id="EFJ14778">
    <property type="protein sequence ID" value="EFJ14778"/>
    <property type="gene ID" value="SELMODRAFT_423383"/>
</dbReference>
<dbReference type="InterPro" id="IPR002885">
    <property type="entry name" value="PPR_rpt"/>
</dbReference>
<dbReference type="Gene3D" id="1.25.40.10">
    <property type="entry name" value="Tetratricopeptide repeat domain"/>
    <property type="match status" value="1"/>
</dbReference>
<dbReference type="InParanoid" id="D8SLI7"/>
<dbReference type="KEGG" id="smo:SELMODRAFT_423383"/>